<gene>
    <name evidence="1" type="ORF">SPARVUS_LOCUS3851688</name>
</gene>
<evidence type="ECO:0000313" key="2">
    <source>
        <dbReference type="Proteomes" id="UP001162483"/>
    </source>
</evidence>
<comment type="caution">
    <text evidence="1">The sequence shown here is derived from an EMBL/GenBank/DDBJ whole genome shotgun (WGS) entry which is preliminary data.</text>
</comment>
<protein>
    <submittedName>
        <fullName evidence="1">Uncharacterized protein</fullName>
    </submittedName>
</protein>
<accession>A0ABN9BYM8</accession>
<sequence>MKLCAELPGASLGRCGGCPLYRVTPTARGDTEPAPQKGKL</sequence>
<evidence type="ECO:0000313" key="1">
    <source>
        <dbReference type="EMBL" id="CAI9552256.1"/>
    </source>
</evidence>
<dbReference type="EMBL" id="CATNWA010006521">
    <property type="protein sequence ID" value="CAI9552256.1"/>
    <property type="molecule type" value="Genomic_DNA"/>
</dbReference>
<name>A0ABN9BYM8_9NEOB</name>
<reference evidence="1" key="1">
    <citation type="submission" date="2023-05" db="EMBL/GenBank/DDBJ databases">
        <authorList>
            <person name="Stuckert A."/>
        </authorList>
    </citation>
    <scope>NUCLEOTIDE SEQUENCE</scope>
</reference>
<keyword evidence="2" id="KW-1185">Reference proteome</keyword>
<proteinExistence type="predicted"/>
<organism evidence="1 2">
    <name type="scientific">Staurois parvus</name>
    <dbReference type="NCBI Taxonomy" id="386267"/>
    <lineage>
        <taxon>Eukaryota</taxon>
        <taxon>Metazoa</taxon>
        <taxon>Chordata</taxon>
        <taxon>Craniata</taxon>
        <taxon>Vertebrata</taxon>
        <taxon>Euteleostomi</taxon>
        <taxon>Amphibia</taxon>
        <taxon>Batrachia</taxon>
        <taxon>Anura</taxon>
        <taxon>Neobatrachia</taxon>
        <taxon>Ranoidea</taxon>
        <taxon>Ranidae</taxon>
        <taxon>Staurois</taxon>
    </lineage>
</organism>
<dbReference type="Proteomes" id="UP001162483">
    <property type="component" value="Unassembled WGS sequence"/>
</dbReference>